<keyword evidence="2" id="KW-1185">Reference proteome</keyword>
<evidence type="ECO:0000313" key="1">
    <source>
        <dbReference type="EMBL" id="EFX88721.1"/>
    </source>
</evidence>
<dbReference type="InParanoid" id="E9FUG1"/>
<dbReference type="HOGENOM" id="CLU_1162181_0_0_1"/>
<evidence type="ECO:0000313" key="2">
    <source>
        <dbReference type="Proteomes" id="UP000000305"/>
    </source>
</evidence>
<organism evidence="1 2">
    <name type="scientific">Daphnia pulex</name>
    <name type="common">Water flea</name>
    <dbReference type="NCBI Taxonomy" id="6669"/>
    <lineage>
        <taxon>Eukaryota</taxon>
        <taxon>Metazoa</taxon>
        <taxon>Ecdysozoa</taxon>
        <taxon>Arthropoda</taxon>
        <taxon>Crustacea</taxon>
        <taxon>Branchiopoda</taxon>
        <taxon>Diplostraca</taxon>
        <taxon>Cladocera</taxon>
        <taxon>Anomopoda</taxon>
        <taxon>Daphniidae</taxon>
        <taxon>Daphnia</taxon>
    </lineage>
</organism>
<proteinExistence type="predicted"/>
<dbReference type="AlphaFoldDB" id="E9FUG1"/>
<reference evidence="1 2" key="1">
    <citation type="journal article" date="2011" name="Science">
        <title>The ecoresponsive genome of Daphnia pulex.</title>
        <authorList>
            <person name="Colbourne J.K."/>
            <person name="Pfrender M.E."/>
            <person name="Gilbert D."/>
            <person name="Thomas W.K."/>
            <person name="Tucker A."/>
            <person name="Oakley T.H."/>
            <person name="Tokishita S."/>
            <person name="Aerts A."/>
            <person name="Arnold G.J."/>
            <person name="Basu M.K."/>
            <person name="Bauer D.J."/>
            <person name="Caceres C.E."/>
            <person name="Carmel L."/>
            <person name="Casola C."/>
            <person name="Choi J.H."/>
            <person name="Detter J.C."/>
            <person name="Dong Q."/>
            <person name="Dusheyko S."/>
            <person name="Eads B.D."/>
            <person name="Frohlich T."/>
            <person name="Geiler-Samerotte K.A."/>
            <person name="Gerlach D."/>
            <person name="Hatcher P."/>
            <person name="Jogdeo S."/>
            <person name="Krijgsveld J."/>
            <person name="Kriventseva E.V."/>
            <person name="Kultz D."/>
            <person name="Laforsch C."/>
            <person name="Lindquist E."/>
            <person name="Lopez J."/>
            <person name="Manak J.R."/>
            <person name="Muller J."/>
            <person name="Pangilinan J."/>
            <person name="Patwardhan R.P."/>
            <person name="Pitluck S."/>
            <person name="Pritham E.J."/>
            <person name="Rechtsteiner A."/>
            <person name="Rho M."/>
            <person name="Rogozin I.B."/>
            <person name="Sakarya O."/>
            <person name="Salamov A."/>
            <person name="Schaack S."/>
            <person name="Shapiro H."/>
            <person name="Shiga Y."/>
            <person name="Skalitzky C."/>
            <person name="Smith Z."/>
            <person name="Souvorov A."/>
            <person name="Sung W."/>
            <person name="Tang Z."/>
            <person name="Tsuchiya D."/>
            <person name="Tu H."/>
            <person name="Vos H."/>
            <person name="Wang M."/>
            <person name="Wolf Y.I."/>
            <person name="Yamagata H."/>
            <person name="Yamada T."/>
            <person name="Ye Y."/>
            <person name="Shaw J.R."/>
            <person name="Andrews J."/>
            <person name="Crease T.J."/>
            <person name="Tang H."/>
            <person name="Lucas S.M."/>
            <person name="Robertson H.M."/>
            <person name="Bork P."/>
            <person name="Koonin E.V."/>
            <person name="Zdobnov E.M."/>
            <person name="Grigoriev I.V."/>
            <person name="Lynch M."/>
            <person name="Boore J.L."/>
        </authorList>
    </citation>
    <scope>NUCLEOTIDE SEQUENCE [LARGE SCALE GENOMIC DNA]</scope>
</reference>
<dbReference type="EMBL" id="GL732525">
    <property type="protein sequence ID" value="EFX88721.1"/>
    <property type="molecule type" value="Genomic_DNA"/>
</dbReference>
<accession>E9FUG1</accession>
<dbReference type="Proteomes" id="UP000000305">
    <property type="component" value="Unassembled WGS sequence"/>
</dbReference>
<protein>
    <submittedName>
        <fullName evidence="1">Uncharacterized protein</fullName>
    </submittedName>
</protein>
<gene>
    <name evidence="1" type="ORF">DAPPUDRAFT_234052</name>
</gene>
<dbReference type="KEGG" id="dpx:DAPPUDRAFT_234052"/>
<name>E9FUG1_DAPPU</name>
<sequence>MKSLIYAQKSARTHQAQAENGGGVGEQQSYQRVYSPTPYSGDELEPRENEIHLQIDVRLTWTMSRMNISPAICIVSSDFCCWRKNAIACDVCVAASAQCVERDVEAKSENIIHHLRRTAGGSVGYQPMGSVRRRQRAGPPPAVKVVAEASKILQPGNQLTSVLIRTERTPVRCLHPTSNHRAKLHDEVVKSLYLSRRDIRTLSIAITSIFEKVTLVSFREQDFRMSSASCTYPRRNFHI</sequence>